<dbReference type="Pfam" id="PF08028">
    <property type="entry name" value="Acyl-CoA_dh_2"/>
    <property type="match status" value="1"/>
</dbReference>
<dbReference type="AlphaFoldDB" id="A0A6H9YHF3"/>
<evidence type="ECO:0000313" key="3">
    <source>
        <dbReference type="EMBL" id="KAB2341649.1"/>
    </source>
</evidence>
<dbReference type="GO" id="GO:0005737">
    <property type="term" value="C:cytoplasm"/>
    <property type="evidence" value="ECO:0007669"/>
    <property type="project" value="TreeGrafter"/>
</dbReference>
<dbReference type="PIRSF" id="PIRSF016578">
    <property type="entry name" value="HsaA"/>
    <property type="match status" value="1"/>
</dbReference>
<dbReference type="GO" id="GO:0033539">
    <property type="term" value="P:fatty acid beta-oxidation using acyl-CoA dehydrogenase"/>
    <property type="evidence" value="ECO:0007669"/>
    <property type="project" value="TreeGrafter"/>
</dbReference>
<sequence length="394" mass="42988">MTNRVLNTLMERAEEIRALGPVNERLGRLEEPAVKALRDSGAIRMLQPRTYGGMEAHPREFAETVMGISALDGSTGWVAGIVGVHPWEMALASPEVQREVWGDDPDTWIASPYAPMGVARPVDGGYVFNGRWQFSSGTDHCDWIFLGALLGDTDGKPVQPPAGLHMVLPRRDYEIVEGSWDVAGLKGTGSKDIIVRDAFVPEHRALPFAKVISGEAARESGLDDPVYHVPFSCMFPLGITAAVIGMAEGALAHHLAYQRDRIQITGTKVRDDPYSLYALSEAAEEIATSRIRFLDNACRMYDTVAAGGEVTFAGRAAGRRAQVRAAWRAVQAMNEIVLRSGGNAMRNDNPIQRFWRDAHVGLAHAIHVPGSVYHASALTDLDIEPPQGPMRSMI</sequence>
<dbReference type="InterPro" id="IPR013107">
    <property type="entry name" value="Acyl-CoA_DH_C"/>
</dbReference>
<dbReference type="PANTHER" id="PTHR48083">
    <property type="entry name" value="MEDIUM-CHAIN SPECIFIC ACYL-COA DEHYDROGENASE, MITOCHONDRIAL-RELATED"/>
    <property type="match status" value="1"/>
</dbReference>
<keyword evidence="1" id="KW-0560">Oxidoreductase</keyword>
<evidence type="ECO:0000259" key="2">
    <source>
        <dbReference type="Pfam" id="PF08028"/>
    </source>
</evidence>
<protein>
    <submittedName>
        <fullName evidence="3">Hydroxylase</fullName>
    </submittedName>
</protein>
<dbReference type="InterPro" id="IPR036250">
    <property type="entry name" value="AcylCo_DH-like_C"/>
</dbReference>
<keyword evidence="4" id="KW-1185">Reference proteome</keyword>
<dbReference type="GO" id="GO:0003995">
    <property type="term" value="F:acyl-CoA dehydrogenase activity"/>
    <property type="evidence" value="ECO:0007669"/>
    <property type="project" value="TreeGrafter"/>
</dbReference>
<evidence type="ECO:0000256" key="1">
    <source>
        <dbReference type="ARBA" id="ARBA00023002"/>
    </source>
</evidence>
<comment type="caution">
    <text evidence="3">The sequence shown here is derived from an EMBL/GenBank/DDBJ whole genome shotgun (WGS) entry which is preliminary data.</text>
</comment>
<dbReference type="EMBL" id="WBMT01000025">
    <property type="protein sequence ID" value="KAB2341649.1"/>
    <property type="molecule type" value="Genomic_DNA"/>
</dbReference>
<evidence type="ECO:0000313" key="4">
    <source>
        <dbReference type="Proteomes" id="UP000468735"/>
    </source>
</evidence>
<dbReference type="OrthoDB" id="3404950at2"/>
<proteinExistence type="predicted"/>
<dbReference type="SUPFAM" id="SSF56645">
    <property type="entry name" value="Acyl-CoA dehydrogenase NM domain-like"/>
    <property type="match status" value="1"/>
</dbReference>
<name>A0A6H9YHF3_9ACTN</name>
<dbReference type="SUPFAM" id="SSF47203">
    <property type="entry name" value="Acyl-CoA dehydrogenase C-terminal domain-like"/>
    <property type="match status" value="1"/>
</dbReference>
<organism evidence="3 4">
    <name type="scientific">Actinomadura rudentiformis</name>
    <dbReference type="NCBI Taxonomy" id="359158"/>
    <lineage>
        <taxon>Bacteria</taxon>
        <taxon>Bacillati</taxon>
        <taxon>Actinomycetota</taxon>
        <taxon>Actinomycetes</taxon>
        <taxon>Streptosporangiales</taxon>
        <taxon>Thermomonosporaceae</taxon>
        <taxon>Actinomadura</taxon>
    </lineage>
</organism>
<dbReference type="GO" id="GO:0050660">
    <property type="term" value="F:flavin adenine dinucleotide binding"/>
    <property type="evidence" value="ECO:0007669"/>
    <property type="project" value="InterPro"/>
</dbReference>
<dbReference type="Proteomes" id="UP000468735">
    <property type="component" value="Unassembled WGS sequence"/>
</dbReference>
<dbReference type="InterPro" id="IPR037069">
    <property type="entry name" value="AcylCoA_DH/ox_N_sf"/>
</dbReference>
<dbReference type="GO" id="GO:0016712">
    <property type="term" value="F:oxidoreductase activity, acting on paired donors, with incorporation or reduction of molecular oxygen, reduced flavin or flavoprotein as one donor, and incorporation of one atom of oxygen"/>
    <property type="evidence" value="ECO:0007669"/>
    <property type="project" value="TreeGrafter"/>
</dbReference>
<feature type="domain" description="Acyl-CoA dehydrogenase C-terminal" evidence="2">
    <location>
        <begin position="237"/>
        <end position="368"/>
    </location>
</feature>
<dbReference type="InterPro" id="IPR046373">
    <property type="entry name" value="Acyl-CoA_Oxase/DH_mid-dom_sf"/>
</dbReference>
<dbReference type="Gene3D" id="1.20.140.10">
    <property type="entry name" value="Butyryl-CoA Dehydrogenase, subunit A, domain 3"/>
    <property type="match status" value="1"/>
</dbReference>
<dbReference type="Gene3D" id="2.40.110.10">
    <property type="entry name" value="Butyryl-CoA Dehydrogenase, subunit A, domain 2"/>
    <property type="match status" value="1"/>
</dbReference>
<dbReference type="InterPro" id="IPR050741">
    <property type="entry name" value="Acyl-CoA_dehydrogenase"/>
</dbReference>
<reference evidence="3 4" key="1">
    <citation type="submission" date="2019-09" db="EMBL/GenBank/DDBJ databases">
        <title>Actinomadura physcomitrii sp. nov., a novel actinomycete isolated from moss [Physcomitrium sphaericum (Ludw) Fuernr].</title>
        <authorList>
            <person name="Zhuang X."/>
            <person name="Liu C."/>
        </authorList>
    </citation>
    <scope>NUCLEOTIDE SEQUENCE [LARGE SCALE GENOMIC DNA]</scope>
    <source>
        <strain evidence="3 4">HMC1</strain>
    </source>
</reference>
<dbReference type="InterPro" id="IPR009100">
    <property type="entry name" value="AcylCoA_DH/oxidase_NM_dom_sf"/>
</dbReference>
<accession>A0A6H9YHF3</accession>
<dbReference type="PANTHER" id="PTHR48083:SF19">
    <property type="entry name" value="FLAVIN-DEPENDENT MONOOXYGENASE, OXYGENASE SUBUNIT HSAA"/>
    <property type="match status" value="1"/>
</dbReference>
<gene>
    <name evidence="3" type="ORF">F8566_41380</name>
</gene>
<dbReference type="Gene3D" id="1.10.540.10">
    <property type="entry name" value="Acyl-CoA dehydrogenase/oxidase, N-terminal domain"/>
    <property type="match status" value="1"/>
</dbReference>